<evidence type="ECO:0000259" key="1">
    <source>
        <dbReference type="Pfam" id="PF03771"/>
    </source>
</evidence>
<accession>A0A367EA51</accession>
<name>A0A367EA51_9ACTN</name>
<dbReference type="Pfam" id="PF03771">
    <property type="entry name" value="SPDY"/>
    <property type="match status" value="1"/>
</dbReference>
<protein>
    <submittedName>
        <fullName evidence="2">DUF317 domain-containing protein</fullName>
    </submittedName>
</protein>
<evidence type="ECO:0000313" key="3">
    <source>
        <dbReference type="Proteomes" id="UP000253507"/>
    </source>
</evidence>
<gene>
    <name evidence="2" type="ORF">DQ392_28135</name>
</gene>
<keyword evidence="3" id="KW-1185">Reference proteome</keyword>
<organism evidence="2 3">
    <name type="scientific">Streptomyces reniochalinae</name>
    <dbReference type="NCBI Taxonomy" id="2250578"/>
    <lineage>
        <taxon>Bacteria</taxon>
        <taxon>Bacillati</taxon>
        <taxon>Actinomycetota</taxon>
        <taxon>Actinomycetes</taxon>
        <taxon>Kitasatosporales</taxon>
        <taxon>Streptomycetaceae</taxon>
        <taxon>Streptomyces</taxon>
    </lineage>
</organism>
<comment type="caution">
    <text evidence="2">The sequence shown here is derived from an EMBL/GenBank/DDBJ whole genome shotgun (WGS) entry which is preliminary data.</text>
</comment>
<dbReference type="AlphaFoldDB" id="A0A367EA51"/>
<dbReference type="InterPro" id="IPR005523">
    <property type="entry name" value="DUF317_SPDY"/>
</dbReference>
<feature type="domain" description="DUF317" evidence="1">
    <location>
        <begin position="51"/>
        <end position="110"/>
    </location>
</feature>
<dbReference type="EMBL" id="QOIM01000042">
    <property type="protein sequence ID" value="RCG14934.1"/>
    <property type="molecule type" value="Genomic_DNA"/>
</dbReference>
<dbReference type="OrthoDB" id="4212891at2"/>
<sequence length="117" mass="13032">MTSNTLTPARPDSTDREWLLECHCADPVLRLLDNCDWTTVDAPQANVYCASPDRRVFVGFLPESPEAAFGELWHISVHGPDGRRAWSTTFDHDVPAHAVAGFLAALIAYPDRYCECI</sequence>
<dbReference type="Proteomes" id="UP000253507">
    <property type="component" value="Unassembled WGS sequence"/>
</dbReference>
<evidence type="ECO:0000313" key="2">
    <source>
        <dbReference type="EMBL" id="RCG14934.1"/>
    </source>
</evidence>
<dbReference type="RefSeq" id="WP_114018471.1">
    <property type="nucleotide sequence ID" value="NZ_QOIM01000042.1"/>
</dbReference>
<reference evidence="2 3" key="1">
    <citation type="submission" date="2018-06" db="EMBL/GenBank/DDBJ databases">
        <title>Streptomyces reniochalinae sp. nov. and Streptomyces diacarnus sp. nov. from marine sponges.</title>
        <authorList>
            <person name="Li L."/>
        </authorList>
    </citation>
    <scope>NUCLEOTIDE SEQUENCE [LARGE SCALE GENOMIC DNA]</scope>
    <source>
        <strain evidence="2 3">LHW50302</strain>
    </source>
</reference>
<proteinExistence type="predicted"/>